<evidence type="ECO:0000256" key="6">
    <source>
        <dbReference type="ARBA" id="ARBA00023038"/>
    </source>
</evidence>
<feature type="compositionally biased region" description="Basic and acidic residues" evidence="10">
    <location>
        <begin position="261"/>
        <end position="289"/>
    </location>
</feature>
<gene>
    <name evidence="14" type="primary">MICALL1</name>
    <name evidence="14" type="synonym">LOC115363355</name>
</gene>
<feature type="region of interest" description="Disordered" evidence="10">
    <location>
        <begin position="254"/>
        <end position="605"/>
    </location>
</feature>
<feature type="compositionally biased region" description="Polar residues" evidence="10">
    <location>
        <begin position="496"/>
        <end position="528"/>
    </location>
</feature>
<dbReference type="PANTHER" id="PTHR23167">
    <property type="entry name" value="CALPONIN HOMOLOGY DOMAIN-CONTAINING PROTEIN DDB_G0272472-RELATED"/>
    <property type="match status" value="1"/>
</dbReference>
<evidence type="ECO:0000256" key="9">
    <source>
        <dbReference type="SAM" id="Coils"/>
    </source>
</evidence>
<dbReference type="AlphaFoldDB" id="A0A667X6X5"/>
<evidence type="ECO:0000256" key="4">
    <source>
        <dbReference type="ARBA" id="ARBA00022753"/>
    </source>
</evidence>
<evidence type="ECO:0000256" key="3">
    <source>
        <dbReference type="ARBA" id="ARBA00022723"/>
    </source>
</evidence>
<sequence>MGSPEALLEWCRVKCADYPDVEIEDMSSSFRDGLAFCAIIHKHRPDLIDFSSLSKDNVYHNNSLAFEVAETKLGIPALLDPKDMVSSRVPDRLTVITYVSQYYYFFNKEPHASPASLRSSHVTSPTSLTKSKTSLDDLNRPKISSDERSRREDHLSSSKTHSICALCREPVHLVQRHLIDGQIYHRSCFRCKVCRSTLLPGSYKQGSDAGSLICTHHTTDSKDTRVDLSQQIESTEHLPKFKCRQTALSFGGFTHPPYYTEKTESQDKRVETEGRDRNTRQEVKGRDTDSTLGSKGKVKRLVLPHPPPPRFKEGATEGAGKPAPSPAQAATKLQEDETKTQGPSGLPPASPCVAVSGGSKGPVPAPRRTLDSPAAPVPAPRTKKLQRMNSSSATGTSPNQRKPSASSPRVTSPTSGGHKVKTNHPWMGIVHPGPWTQLPPAPAPTTPPRSSSVPAMQGRWLRRRVPPPNPFGDEMDDETEASASEKVTKIEAANQMKPSKATSRSENEGNLPNDSGATRAPVTSSDSGNAAAKSKPEDKAKPPDKPDLSKKPAVKDPSPPTVDSDQRDRSAASSRTCSGRESSDGGANKLEEPGVSGAPSVAKDNLSGAGSILVVSDLAGATSVPNEPGVPGKAGQASGLGAPHRAEAAPEHEAPDLAEASRTEARGADFEFGAAYLTEEDAAAGLCLADMTKAGAVGGLAMAAGGPTTFDAAQSHPLPTSVSVPVLTSPSPQHSSMLTDLTEGNESVQVSPSQAKACRQNPFDKKPVMPKSKTFQALSSRRAPAPGYGFPLVKRKVQTDRCLSVDDLQAEMGKLDKHLETLELRGVELERNLRQCKNEKEEEVMLMDWFSLIHEKHVLVRRDVELVYLKKQQSLEERQADVEYQLRCLLNKPEAEWSQEDRGREQQLMDELVTIIEQRNQIISSLDQDRQREKEEDLLLETMMKRKDFQKEGLKELKKSKGKFKPLKVFKMLSHKPESTRESKDKKS</sequence>
<reference evidence="14" key="2">
    <citation type="submission" date="2025-08" db="UniProtKB">
        <authorList>
            <consortium name="Ensembl"/>
        </authorList>
    </citation>
    <scope>IDENTIFICATION</scope>
</reference>
<dbReference type="SUPFAM" id="SSF57716">
    <property type="entry name" value="Glucocorticoid receptor-like (DNA-binding domain)"/>
    <property type="match status" value="1"/>
</dbReference>
<dbReference type="GO" id="GO:0005768">
    <property type="term" value="C:endosome"/>
    <property type="evidence" value="ECO:0007669"/>
    <property type="project" value="UniProtKB-SubCell"/>
</dbReference>
<feature type="domain" description="Calponin-homology (CH)" evidence="11">
    <location>
        <begin position="1"/>
        <end position="107"/>
    </location>
</feature>
<name>A0A667X6X5_9TELE</name>
<dbReference type="InterPro" id="IPR050540">
    <property type="entry name" value="F-actin_Monoox_Mical"/>
</dbReference>
<dbReference type="Pfam" id="PF00412">
    <property type="entry name" value="LIM"/>
    <property type="match status" value="1"/>
</dbReference>
<dbReference type="InterPro" id="IPR036872">
    <property type="entry name" value="CH_dom_sf"/>
</dbReference>
<feature type="region of interest" description="Disordered" evidence="10">
    <location>
        <begin position="112"/>
        <end position="154"/>
    </location>
</feature>
<protein>
    <submittedName>
        <fullName evidence="14">MICAL like 1</fullName>
    </submittedName>
</protein>
<feature type="region of interest" description="Disordered" evidence="10">
    <location>
        <begin position="746"/>
        <end position="766"/>
    </location>
</feature>
<evidence type="ECO:0000256" key="10">
    <source>
        <dbReference type="SAM" id="MobiDB-lite"/>
    </source>
</evidence>
<keyword evidence="5 8" id="KW-0862">Zinc</keyword>
<feature type="compositionally biased region" description="Polar residues" evidence="10">
    <location>
        <begin position="116"/>
        <end position="125"/>
    </location>
</feature>
<dbReference type="Pfam" id="PF12130">
    <property type="entry name" value="bMERB_dom"/>
    <property type="match status" value="1"/>
</dbReference>
<dbReference type="PROSITE" id="PS51848">
    <property type="entry name" value="BMERB"/>
    <property type="match status" value="1"/>
</dbReference>
<evidence type="ECO:0000256" key="1">
    <source>
        <dbReference type="ARBA" id="ARBA00004177"/>
    </source>
</evidence>
<feature type="coiled-coil region" evidence="9">
    <location>
        <begin position="805"/>
        <end position="839"/>
    </location>
</feature>
<reference evidence="14" key="1">
    <citation type="submission" date="2019-06" db="EMBL/GenBank/DDBJ databases">
        <authorList>
            <consortium name="Wellcome Sanger Institute Data Sharing"/>
        </authorList>
    </citation>
    <scope>NUCLEOTIDE SEQUENCE [LARGE SCALE GENOMIC DNA]</scope>
</reference>
<keyword evidence="2" id="KW-0597">Phosphoprotein</keyword>
<dbReference type="InterPro" id="IPR001781">
    <property type="entry name" value="Znf_LIM"/>
</dbReference>
<feature type="compositionally biased region" description="Basic and acidic residues" evidence="10">
    <location>
        <begin position="644"/>
        <end position="665"/>
    </location>
</feature>
<evidence type="ECO:0000313" key="15">
    <source>
        <dbReference type="Proteomes" id="UP000472263"/>
    </source>
</evidence>
<organism evidence="14 15">
    <name type="scientific">Myripristis murdjan</name>
    <name type="common">pinecone soldierfish</name>
    <dbReference type="NCBI Taxonomy" id="586833"/>
    <lineage>
        <taxon>Eukaryota</taxon>
        <taxon>Metazoa</taxon>
        <taxon>Chordata</taxon>
        <taxon>Craniata</taxon>
        <taxon>Vertebrata</taxon>
        <taxon>Euteleostomi</taxon>
        <taxon>Actinopterygii</taxon>
        <taxon>Neopterygii</taxon>
        <taxon>Teleostei</taxon>
        <taxon>Neoteleostei</taxon>
        <taxon>Acanthomorphata</taxon>
        <taxon>Holocentriformes</taxon>
        <taxon>Holocentridae</taxon>
        <taxon>Myripristis</taxon>
    </lineage>
</organism>
<dbReference type="Ensembl" id="ENSMMDT00005010006.1">
    <property type="protein sequence ID" value="ENSMMDP00005009703.1"/>
    <property type="gene ID" value="ENSMMDG00005005295.1"/>
</dbReference>
<dbReference type="FunFam" id="1.10.418.10:FF:000023">
    <property type="entry name" value="EH domain-binding protein 1 isoform X1"/>
    <property type="match status" value="1"/>
</dbReference>
<feature type="domain" description="LIM zinc-binding" evidence="12">
    <location>
        <begin position="162"/>
        <end position="224"/>
    </location>
</feature>
<dbReference type="InterPro" id="IPR022735">
    <property type="entry name" value="bMERB_dom"/>
</dbReference>
<dbReference type="Gene3D" id="2.10.110.10">
    <property type="entry name" value="Cysteine Rich Protein"/>
    <property type="match status" value="1"/>
</dbReference>
<keyword evidence="3 8" id="KW-0479">Metal-binding</keyword>
<keyword evidence="4" id="KW-0967">Endosome</keyword>
<dbReference type="PANTHER" id="PTHR23167:SF89">
    <property type="entry name" value="MICAL-LIKE PROTEIN 1"/>
    <property type="match status" value="1"/>
</dbReference>
<dbReference type="GO" id="GO:0046872">
    <property type="term" value="F:metal ion binding"/>
    <property type="evidence" value="ECO:0007669"/>
    <property type="project" value="UniProtKB-KW"/>
</dbReference>
<evidence type="ECO:0000259" key="12">
    <source>
        <dbReference type="PROSITE" id="PS50023"/>
    </source>
</evidence>
<dbReference type="PROSITE" id="PS50023">
    <property type="entry name" value="LIM_DOMAIN_2"/>
    <property type="match status" value="1"/>
</dbReference>
<dbReference type="SMART" id="SM00033">
    <property type="entry name" value="CH"/>
    <property type="match status" value="1"/>
</dbReference>
<accession>A0A667X6X5</accession>
<evidence type="ECO:0000256" key="2">
    <source>
        <dbReference type="ARBA" id="ARBA00022553"/>
    </source>
</evidence>
<dbReference type="InParanoid" id="A0A667X6X5"/>
<evidence type="ECO:0000259" key="11">
    <source>
        <dbReference type="PROSITE" id="PS50021"/>
    </source>
</evidence>
<dbReference type="Pfam" id="PF00307">
    <property type="entry name" value="CH"/>
    <property type="match status" value="1"/>
</dbReference>
<dbReference type="SMART" id="SM00132">
    <property type="entry name" value="LIM"/>
    <property type="match status" value="1"/>
</dbReference>
<dbReference type="Gene3D" id="1.10.418.10">
    <property type="entry name" value="Calponin-like domain"/>
    <property type="match status" value="1"/>
</dbReference>
<keyword evidence="15" id="KW-1185">Reference proteome</keyword>
<feature type="domain" description="BMERB" evidence="13">
    <location>
        <begin position="794"/>
        <end position="942"/>
    </location>
</feature>
<dbReference type="PROSITE" id="PS00478">
    <property type="entry name" value="LIM_DOMAIN_1"/>
    <property type="match status" value="1"/>
</dbReference>
<evidence type="ECO:0000256" key="7">
    <source>
        <dbReference type="ARBA" id="ARBA00023054"/>
    </source>
</evidence>
<keyword evidence="6 8" id="KW-0440">LIM domain</keyword>
<dbReference type="PROSITE" id="PS50021">
    <property type="entry name" value="CH"/>
    <property type="match status" value="1"/>
</dbReference>
<evidence type="ECO:0000313" key="14">
    <source>
        <dbReference type="Ensembl" id="ENSMMDP00005009703.1"/>
    </source>
</evidence>
<feature type="compositionally biased region" description="Polar residues" evidence="10">
    <location>
        <begin position="387"/>
        <end position="415"/>
    </location>
</feature>
<feature type="region of interest" description="Disordered" evidence="10">
    <location>
        <begin position="621"/>
        <end position="665"/>
    </location>
</feature>
<dbReference type="GeneTree" id="ENSGT00940000156057"/>
<feature type="compositionally biased region" description="Basic and acidic residues" evidence="10">
    <location>
        <begin position="534"/>
        <end position="554"/>
    </location>
</feature>
<proteinExistence type="predicted"/>
<feature type="compositionally biased region" description="Basic and acidic residues" evidence="10">
    <location>
        <begin position="133"/>
        <end position="154"/>
    </location>
</feature>
<feature type="compositionally biased region" description="Pro residues" evidence="10">
    <location>
        <begin position="437"/>
        <end position="447"/>
    </location>
</feature>
<reference evidence="14" key="3">
    <citation type="submission" date="2025-09" db="UniProtKB">
        <authorList>
            <consortium name="Ensembl"/>
        </authorList>
    </citation>
    <scope>IDENTIFICATION</scope>
</reference>
<comment type="subcellular location">
    <subcellularLocation>
        <location evidence="1">Endosome</location>
    </subcellularLocation>
</comment>
<evidence type="ECO:0000256" key="8">
    <source>
        <dbReference type="PROSITE-ProRule" id="PRU00125"/>
    </source>
</evidence>
<dbReference type="SMART" id="SM01203">
    <property type="entry name" value="DUF3585"/>
    <property type="match status" value="1"/>
</dbReference>
<evidence type="ECO:0000256" key="5">
    <source>
        <dbReference type="ARBA" id="ARBA00022833"/>
    </source>
</evidence>
<dbReference type="InterPro" id="IPR001715">
    <property type="entry name" value="CH_dom"/>
</dbReference>
<dbReference type="OrthoDB" id="8062037at2759"/>
<keyword evidence="7 9" id="KW-0175">Coiled coil</keyword>
<dbReference type="Proteomes" id="UP000472263">
    <property type="component" value="Chromosome 8"/>
</dbReference>
<dbReference type="SUPFAM" id="SSF47576">
    <property type="entry name" value="Calponin-homology domain, CH-domain"/>
    <property type="match status" value="1"/>
</dbReference>
<evidence type="ECO:0000259" key="13">
    <source>
        <dbReference type="PROSITE" id="PS51848"/>
    </source>
</evidence>